<dbReference type="EMBL" id="CM056741">
    <property type="protein sequence ID" value="KAJ8685165.1"/>
    <property type="molecule type" value="Genomic_DNA"/>
</dbReference>
<reference evidence="1" key="1">
    <citation type="submission" date="2023-04" db="EMBL/GenBank/DDBJ databases">
        <title>A chromosome-level genome assembly of the parasitoid wasp Eretmocerus hayati.</title>
        <authorList>
            <person name="Zhong Y."/>
            <person name="Liu S."/>
            <person name="Liu Y."/>
        </authorList>
    </citation>
    <scope>NUCLEOTIDE SEQUENCE</scope>
    <source>
        <strain evidence="1">ZJU_SS_LIU_2023</strain>
    </source>
</reference>
<feature type="non-terminal residue" evidence="1">
    <location>
        <position position="1"/>
    </location>
</feature>
<evidence type="ECO:0000313" key="1">
    <source>
        <dbReference type="EMBL" id="KAJ8685165.1"/>
    </source>
</evidence>
<accession>A0ACC2PNH8</accession>
<keyword evidence="2" id="KW-1185">Reference proteome</keyword>
<gene>
    <name evidence="1" type="ORF">QAD02_020958</name>
</gene>
<feature type="non-terminal residue" evidence="1">
    <location>
        <position position="106"/>
    </location>
</feature>
<evidence type="ECO:0000313" key="2">
    <source>
        <dbReference type="Proteomes" id="UP001239111"/>
    </source>
</evidence>
<dbReference type="Proteomes" id="UP001239111">
    <property type="component" value="Chromosome 1"/>
</dbReference>
<name>A0ACC2PNH8_9HYME</name>
<protein>
    <submittedName>
        <fullName evidence="1">Uncharacterized protein</fullName>
    </submittedName>
</protein>
<proteinExistence type="predicted"/>
<sequence length="106" mass="11594">GMPEAWARLLISSNISKQEQKRNPQAVLDVLNWYDSSNNELKGSKYMTAVRPFGSFDPPNGSSNRPSSEQDNQGRNVGVLALYANDVLPRIVSPISSCLVSQPSSN</sequence>
<organism evidence="1 2">
    <name type="scientific">Eretmocerus hayati</name>
    <dbReference type="NCBI Taxonomy" id="131215"/>
    <lineage>
        <taxon>Eukaryota</taxon>
        <taxon>Metazoa</taxon>
        <taxon>Ecdysozoa</taxon>
        <taxon>Arthropoda</taxon>
        <taxon>Hexapoda</taxon>
        <taxon>Insecta</taxon>
        <taxon>Pterygota</taxon>
        <taxon>Neoptera</taxon>
        <taxon>Endopterygota</taxon>
        <taxon>Hymenoptera</taxon>
        <taxon>Apocrita</taxon>
        <taxon>Proctotrupomorpha</taxon>
        <taxon>Chalcidoidea</taxon>
        <taxon>Aphelinidae</taxon>
        <taxon>Aphelininae</taxon>
        <taxon>Eretmocerus</taxon>
    </lineage>
</organism>
<comment type="caution">
    <text evidence="1">The sequence shown here is derived from an EMBL/GenBank/DDBJ whole genome shotgun (WGS) entry which is preliminary data.</text>
</comment>